<name>A0ABD5X7M4_9EURY</name>
<protein>
    <recommendedName>
        <fullName evidence="1">DUF7311 domain-containing protein</fullName>
    </recommendedName>
</protein>
<dbReference type="AlphaFoldDB" id="A0ABD5X7M4"/>
<dbReference type="Pfam" id="PF23993">
    <property type="entry name" value="DUF7311"/>
    <property type="match status" value="1"/>
</dbReference>
<evidence type="ECO:0000313" key="2">
    <source>
        <dbReference type="EMBL" id="MFC7125923.1"/>
    </source>
</evidence>
<sequence length="158" mass="17006">MIRYVLAVLLTTALLGIGLIAVQEVAVVRTETQVEGAITDIERAAVSLLAYDDPVSGDIPPPRRVLDIEIPPGGFTTEDIETLRFEPVTESNWTAVRYKIDGRPTNTVFLDVPLVNAADDTATLDISGSSSLTLVLELVSDSGHKPVVQVRIGLQDEP</sequence>
<dbReference type="RefSeq" id="WP_267638072.1">
    <property type="nucleotide sequence ID" value="NZ_JAODIY010000011.1"/>
</dbReference>
<evidence type="ECO:0000313" key="3">
    <source>
        <dbReference type="Proteomes" id="UP001596414"/>
    </source>
</evidence>
<comment type="caution">
    <text evidence="2">The sequence shown here is derived from an EMBL/GenBank/DDBJ whole genome shotgun (WGS) entry which is preliminary data.</text>
</comment>
<dbReference type="InterPro" id="IPR055735">
    <property type="entry name" value="DUF7311"/>
</dbReference>
<dbReference type="Proteomes" id="UP001596414">
    <property type="component" value="Unassembled WGS sequence"/>
</dbReference>
<organism evidence="2 3">
    <name type="scientific">Halovenus rubra</name>
    <dbReference type="NCBI Taxonomy" id="869890"/>
    <lineage>
        <taxon>Archaea</taxon>
        <taxon>Methanobacteriati</taxon>
        <taxon>Methanobacteriota</taxon>
        <taxon>Stenosarchaea group</taxon>
        <taxon>Halobacteria</taxon>
        <taxon>Halobacteriales</taxon>
        <taxon>Haloarculaceae</taxon>
        <taxon>Halovenus</taxon>
    </lineage>
</organism>
<accession>A0ABD5X7M4</accession>
<reference evidence="2 3" key="1">
    <citation type="journal article" date="2014" name="Int. J. Syst. Evol. Microbiol.">
        <title>Complete genome sequence of Corynebacterium casei LMG S-19264T (=DSM 44701T), isolated from a smear-ripened cheese.</title>
        <authorList>
            <consortium name="US DOE Joint Genome Institute (JGI-PGF)"/>
            <person name="Walter F."/>
            <person name="Albersmeier A."/>
            <person name="Kalinowski J."/>
            <person name="Ruckert C."/>
        </authorList>
    </citation>
    <scope>NUCLEOTIDE SEQUENCE [LARGE SCALE GENOMIC DNA]</scope>
    <source>
        <strain evidence="2 3">CGMCC 4.7215</strain>
    </source>
</reference>
<evidence type="ECO:0000259" key="1">
    <source>
        <dbReference type="Pfam" id="PF23993"/>
    </source>
</evidence>
<feature type="domain" description="DUF7311" evidence="1">
    <location>
        <begin position="1"/>
        <end position="151"/>
    </location>
</feature>
<dbReference type="EMBL" id="JBHSZQ010000011">
    <property type="protein sequence ID" value="MFC7125923.1"/>
    <property type="molecule type" value="Genomic_DNA"/>
</dbReference>
<gene>
    <name evidence="2" type="ORF">ACFQJ7_07690</name>
</gene>
<proteinExistence type="predicted"/>